<accession>A0A8R7QQW1</accession>
<dbReference type="AlphaFoldDB" id="A0A8R7QQW1"/>
<evidence type="ECO:0000256" key="1">
    <source>
        <dbReference type="SAM" id="Phobius"/>
    </source>
</evidence>
<keyword evidence="1" id="KW-1133">Transmembrane helix</keyword>
<sequence length="184" mass="21264">MRSQGLTVTALDNGLVGRRRWRLLVVGGVGGGLYASGVGFRAVLEEGRWHRDRGVWGWRGLRRGRRGRSARRRRWRGLRLRLRRGRSGFRLRRGRSVRGRRRFRLRRGRSVRRRRWRGRCRWAGARARARARRMRTRPGRLPVAVGGGERRRGGVVAAAVRLLGLQGQAQEQQGHQQSGFATRH</sequence>
<keyword evidence="3" id="KW-1185">Reference proteome</keyword>
<evidence type="ECO:0000313" key="3">
    <source>
        <dbReference type="Proteomes" id="UP000015106"/>
    </source>
</evidence>
<keyword evidence="1" id="KW-0472">Membrane</keyword>
<keyword evidence="1" id="KW-0812">Transmembrane</keyword>
<feature type="transmembrane region" description="Helical" evidence="1">
    <location>
        <begin position="21"/>
        <end position="44"/>
    </location>
</feature>
<reference evidence="3" key="1">
    <citation type="journal article" date="2013" name="Nature">
        <title>Draft genome of the wheat A-genome progenitor Triticum urartu.</title>
        <authorList>
            <person name="Ling H.Q."/>
            <person name="Zhao S."/>
            <person name="Liu D."/>
            <person name="Wang J."/>
            <person name="Sun H."/>
            <person name="Zhang C."/>
            <person name="Fan H."/>
            <person name="Li D."/>
            <person name="Dong L."/>
            <person name="Tao Y."/>
            <person name="Gao C."/>
            <person name="Wu H."/>
            <person name="Li Y."/>
            <person name="Cui Y."/>
            <person name="Guo X."/>
            <person name="Zheng S."/>
            <person name="Wang B."/>
            <person name="Yu K."/>
            <person name="Liang Q."/>
            <person name="Yang W."/>
            <person name="Lou X."/>
            <person name="Chen J."/>
            <person name="Feng M."/>
            <person name="Jian J."/>
            <person name="Zhang X."/>
            <person name="Luo G."/>
            <person name="Jiang Y."/>
            <person name="Liu J."/>
            <person name="Wang Z."/>
            <person name="Sha Y."/>
            <person name="Zhang B."/>
            <person name="Wu H."/>
            <person name="Tang D."/>
            <person name="Shen Q."/>
            <person name="Xue P."/>
            <person name="Zou S."/>
            <person name="Wang X."/>
            <person name="Liu X."/>
            <person name="Wang F."/>
            <person name="Yang Y."/>
            <person name="An X."/>
            <person name="Dong Z."/>
            <person name="Zhang K."/>
            <person name="Zhang X."/>
            <person name="Luo M.C."/>
            <person name="Dvorak J."/>
            <person name="Tong Y."/>
            <person name="Wang J."/>
            <person name="Yang H."/>
            <person name="Li Z."/>
            <person name="Wang D."/>
            <person name="Zhang A."/>
            <person name="Wang J."/>
        </authorList>
    </citation>
    <scope>NUCLEOTIDE SEQUENCE</scope>
    <source>
        <strain evidence="3">cv. G1812</strain>
    </source>
</reference>
<evidence type="ECO:0000313" key="2">
    <source>
        <dbReference type="EnsemblPlants" id="TuG1812G0600001363.01.T01.cds435031"/>
    </source>
</evidence>
<organism evidence="2 3">
    <name type="scientific">Triticum urartu</name>
    <name type="common">Red wild einkorn</name>
    <name type="synonym">Crithodium urartu</name>
    <dbReference type="NCBI Taxonomy" id="4572"/>
    <lineage>
        <taxon>Eukaryota</taxon>
        <taxon>Viridiplantae</taxon>
        <taxon>Streptophyta</taxon>
        <taxon>Embryophyta</taxon>
        <taxon>Tracheophyta</taxon>
        <taxon>Spermatophyta</taxon>
        <taxon>Magnoliopsida</taxon>
        <taxon>Liliopsida</taxon>
        <taxon>Poales</taxon>
        <taxon>Poaceae</taxon>
        <taxon>BOP clade</taxon>
        <taxon>Pooideae</taxon>
        <taxon>Triticodae</taxon>
        <taxon>Triticeae</taxon>
        <taxon>Triticinae</taxon>
        <taxon>Triticum</taxon>
    </lineage>
</organism>
<dbReference type="Proteomes" id="UP000015106">
    <property type="component" value="Chromosome 6"/>
</dbReference>
<reference evidence="2" key="2">
    <citation type="submission" date="2018-03" db="EMBL/GenBank/DDBJ databases">
        <title>The Triticum urartu genome reveals the dynamic nature of wheat genome evolution.</title>
        <authorList>
            <person name="Ling H."/>
            <person name="Ma B."/>
            <person name="Shi X."/>
            <person name="Liu H."/>
            <person name="Dong L."/>
            <person name="Sun H."/>
            <person name="Cao Y."/>
            <person name="Gao Q."/>
            <person name="Zheng S."/>
            <person name="Li Y."/>
            <person name="Yu Y."/>
            <person name="Du H."/>
            <person name="Qi M."/>
            <person name="Li Y."/>
            <person name="Yu H."/>
            <person name="Cui Y."/>
            <person name="Wang N."/>
            <person name="Chen C."/>
            <person name="Wu H."/>
            <person name="Zhao Y."/>
            <person name="Zhang J."/>
            <person name="Li Y."/>
            <person name="Zhou W."/>
            <person name="Zhang B."/>
            <person name="Hu W."/>
            <person name="Eijk M."/>
            <person name="Tang J."/>
            <person name="Witsenboer H."/>
            <person name="Zhao S."/>
            <person name="Li Z."/>
            <person name="Zhang A."/>
            <person name="Wang D."/>
            <person name="Liang C."/>
        </authorList>
    </citation>
    <scope>NUCLEOTIDE SEQUENCE [LARGE SCALE GENOMIC DNA]</scope>
    <source>
        <strain evidence="2">cv. G1812</strain>
    </source>
</reference>
<reference evidence="2" key="3">
    <citation type="submission" date="2022-06" db="UniProtKB">
        <authorList>
            <consortium name="EnsemblPlants"/>
        </authorList>
    </citation>
    <scope>IDENTIFICATION</scope>
</reference>
<proteinExistence type="predicted"/>
<protein>
    <submittedName>
        <fullName evidence="2">Uncharacterized protein</fullName>
    </submittedName>
</protein>
<name>A0A8R7QQW1_TRIUA</name>
<dbReference type="EnsemblPlants" id="TuG1812G0600001363.01.T01">
    <property type="protein sequence ID" value="TuG1812G0600001363.01.T01.cds435031"/>
    <property type="gene ID" value="TuG1812G0600001363.01"/>
</dbReference>
<dbReference type="Gramene" id="TuG1812G0600001363.01.T01">
    <property type="protein sequence ID" value="TuG1812G0600001363.01.T01.cds435031"/>
    <property type="gene ID" value="TuG1812G0600001363.01"/>
</dbReference>